<dbReference type="EMBL" id="SETE01000004">
    <property type="protein sequence ID" value="RYM33566.1"/>
    <property type="molecule type" value="Genomic_DNA"/>
</dbReference>
<dbReference type="InterPro" id="IPR035952">
    <property type="entry name" value="Rhomboid-like_sf"/>
</dbReference>
<dbReference type="GO" id="GO:0016020">
    <property type="term" value="C:membrane"/>
    <property type="evidence" value="ECO:0007669"/>
    <property type="project" value="UniProtKB-SubCell"/>
</dbReference>
<evidence type="ECO:0000256" key="1">
    <source>
        <dbReference type="ARBA" id="ARBA00004141"/>
    </source>
</evidence>
<dbReference type="SUPFAM" id="SSF144091">
    <property type="entry name" value="Rhomboid-like"/>
    <property type="match status" value="1"/>
</dbReference>
<feature type="transmembrane region" description="Helical" evidence="7">
    <location>
        <begin position="198"/>
        <end position="215"/>
    </location>
</feature>
<keyword evidence="10" id="KW-1185">Reference proteome</keyword>
<name>A0A4V1WFL0_9FLAO</name>
<organism evidence="9 10">
    <name type="scientific">Brumimicrobium glaciale</name>
    <dbReference type="NCBI Taxonomy" id="200475"/>
    <lineage>
        <taxon>Bacteria</taxon>
        <taxon>Pseudomonadati</taxon>
        <taxon>Bacteroidota</taxon>
        <taxon>Flavobacteriia</taxon>
        <taxon>Flavobacteriales</taxon>
        <taxon>Crocinitomicaceae</taxon>
        <taxon>Brumimicrobium</taxon>
    </lineage>
</organism>
<reference evidence="9 10" key="1">
    <citation type="submission" date="2019-02" db="EMBL/GenBank/DDBJ databases">
        <title>Genome sequence of the sea-ice species Brumimicrobium glaciale.</title>
        <authorList>
            <person name="Bowman J.P."/>
        </authorList>
    </citation>
    <scope>NUCLEOTIDE SEQUENCE [LARGE SCALE GENOMIC DNA]</scope>
    <source>
        <strain evidence="9 10">IC156</strain>
    </source>
</reference>
<evidence type="ECO:0000256" key="2">
    <source>
        <dbReference type="ARBA" id="ARBA00009045"/>
    </source>
</evidence>
<evidence type="ECO:0000313" key="9">
    <source>
        <dbReference type="EMBL" id="RYM33566.1"/>
    </source>
</evidence>
<keyword evidence="4" id="KW-0378">Hydrolase</keyword>
<feature type="transmembrane region" description="Helical" evidence="7">
    <location>
        <begin position="227"/>
        <end position="245"/>
    </location>
</feature>
<dbReference type="InterPro" id="IPR022764">
    <property type="entry name" value="Peptidase_S54_rhomboid_dom"/>
</dbReference>
<comment type="subcellular location">
    <subcellularLocation>
        <location evidence="1">Membrane</location>
        <topology evidence="1">Multi-pass membrane protein</topology>
    </subcellularLocation>
</comment>
<feature type="domain" description="Peptidase S54 rhomboid" evidence="8">
    <location>
        <begin position="51"/>
        <end position="109"/>
    </location>
</feature>
<evidence type="ECO:0000256" key="3">
    <source>
        <dbReference type="ARBA" id="ARBA00022692"/>
    </source>
</evidence>
<evidence type="ECO:0000256" key="7">
    <source>
        <dbReference type="SAM" id="Phobius"/>
    </source>
</evidence>
<accession>A0A4V1WFL0</accession>
<feature type="transmembrane region" description="Helical" evidence="7">
    <location>
        <begin position="55"/>
        <end position="79"/>
    </location>
</feature>
<evidence type="ECO:0000313" key="10">
    <source>
        <dbReference type="Proteomes" id="UP000293952"/>
    </source>
</evidence>
<keyword evidence="3 7" id="KW-0812">Transmembrane</keyword>
<dbReference type="Pfam" id="PF01694">
    <property type="entry name" value="Rhomboid"/>
    <property type="match status" value="2"/>
</dbReference>
<dbReference type="OrthoDB" id="9807874at2"/>
<dbReference type="RefSeq" id="WP_130094026.1">
    <property type="nucleotide sequence ID" value="NZ_SETE01000004.1"/>
</dbReference>
<dbReference type="PANTHER" id="PTHR43731:SF14">
    <property type="entry name" value="PRESENILIN-ASSOCIATED RHOMBOID-LIKE PROTEIN, MITOCHONDRIAL"/>
    <property type="match status" value="1"/>
</dbReference>
<comment type="similarity">
    <text evidence="2">Belongs to the peptidase S54 family.</text>
</comment>
<feature type="transmembrane region" description="Helical" evidence="7">
    <location>
        <begin position="91"/>
        <end position="112"/>
    </location>
</feature>
<sequence length="253" mass="28300">MNNILGNMPPVVKSLLLLNVIMFIITMLGESQGIPMTRILGGYVFNSPNFEPYQIVTHFFMHGGFFHILFNMFALVIFGSALEQVWGPKRFFIFYIATALGAFFLHQLVGYIEVRNIEEQLIAAGYTDLYSLQDKIVELQNGYIQTFNVIPNTNSLVQDYIAGISTPVVGASGAVYGVLVGFGYLFPNTKLMLLFPPIPIKAKWLVTIMVGIAVYNSFQNNPGDNVAHLAHLGGAIVGFIIVLFWQKDKRKFY</sequence>
<dbReference type="InterPro" id="IPR050925">
    <property type="entry name" value="Rhomboid_protease_S54"/>
</dbReference>
<dbReference type="Proteomes" id="UP000293952">
    <property type="component" value="Unassembled WGS sequence"/>
</dbReference>
<keyword evidence="5 7" id="KW-1133">Transmembrane helix</keyword>
<feature type="transmembrane region" description="Helical" evidence="7">
    <location>
        <begin position="160"/>
        <end position="186"/>
    </location>
</feature>
<evidence type="ECO:0000256" key="4">
    <source>
        <dbReference type="ARBA" id="ARBA00022801"/>
    </source>
</evidence>
<evidence type="ECO:0000256" key="5">
    <source>
        <dbReference type="ARBA" id="ARBA00022989"/>
    </source>
</evidence>
<keyword evidence="6 7" id="KW-0472">Membrane</keyword>
<keyword evidence="9" id="KW-0645">Protease</keyword>
<dbReference type="AlphaFoldDB" id="A0A4V1WFL0"/>
<dbReference type="GO" id="GO:0004252">
    <property type="term" value="F:serine-type endopeptidase activity"/>
    <property type="evidence" value="ECO:0007669"/>
    <property type="project" value="InterPro"/>
</dbReference>
<feature type="domain" description="Peptidase S54 rhomboid" evidence="8">
    <location>
        <begin position="154"/>
        <end position="243"/>
    </location>
</feature>
<comment type="caution">
    <text evidence="9">The sequence shown here is derived from an EMBL/GenBank/DDBJ whole genome shotgun (WGS) entry which is preliminary data.</text>
</comment>
<dbReference type="PANTHER" id="PTHR43731">
    <property type="entry name" value="RHOMBOID PROTEASE"/>
    <property type="match status" value="1"/>
</dbReference>
<evidence type="ECO:0000256" key="6">
    <source>
        <dbReference type="ARBA" id="ARBA00023136"/>
    </source>
</evidence>
<proteinExistence type="inferred from homology"/>
<gene>
    <name evidence="9" type="ORF">ERX46_11555</name>
</gene>
<evidence type="ECO:0000259" key="8">
    <source>
        <dbReference type="Pfam" id="PF01694"/>
    </source>
</evidence>
<protein>
    <submittedName>
        <fullName evidence="9">Rhomboid family intramembrane serine protease</fullName>
    </submittedName>
</protein>
<dbReference type="GO" id="GO:0006508">
    <property type="term" value="P:proteolysis"/>
    <property type="evidence" value="ECO:0007669"/>
    <property type="project" value="UniProtKB-KW"/>
</dbReference>
<dbReference type="Gene3D" id="1.20.1540.10">
    <property type="entry name" value="Rhomboid-like"/>
    <property type="match status" value="1"/>
</dbReference>